<proteinExistence type="predicted"/>
<organism evidence="2 3">
    <name type="scientific">Streptantibioticus silvisoli</name>
    <dbReference type="NCBI Taxonomy" id="2705255"/>
    <lineage>
        <taxon>Bacteria</taxon>
        <taxon>Bacillati</taxon>
        <taxon>Actinomycetota</taxon>
        <taxon>Actinomycetes</taxon>
        <taxon>Kitasatosporales</taxon>
        <taxon>Streptomycetaceae</taxon>
        <taxon>Streptantibioticus</taxon>
    </lineage>
</organism>
<dbReference type="Pfam" id="PF03819">
    <property type="entry name" value="MazG"/>
    <property type="match status" value="1"/>
</dbReference>
<accession>A0ABT6W718</accession>
<dbReference type="RefSeq" id="WP_271322063.1">
    <property type="nucleotide sequence ID" value="NZ_JAAGKO020000040.1"/>
</dbReference>
<dbReference type="SUPFAM" id="SSF101386">
    <property type="entry name" value="all-alpha NTP pyrophosphatases"/>
    <property type="match status" value="1"/>
</dbReference>
<reference evidence="2 3" key="1">
    <citation type="submission" date="2023-05" db="EMBL/GenBank/DDBJ databases">
        <title>Streptantibioticus silvisoli sp. nov., acidotolerant actinomycetes 1 from pine litter.</title>
        <authorList>
            <person name="Swiecimska M."/>
            <person name="Golinska P."/>
            <person name="Sangal V."/>
            <person name="Wachnowicz B."/>
            <person name="Goodfellow M."/>
        </authorList>
    </citation>
    <scope>NUCLEOTIDE SEQUENCE [LARGE SCALE GENOMIC DNA]</scope>
    <source>
        <strain evidence="2 3">SL54</strain>
    </source>
</reference>
<feature type="domain" description="NTP pyrophosphohydrolase MazG-like" evidence="1">
    <location>
        <begin position="34"/>
        <end position="83"/>
    </location>
</feature>
<evidence type="ECO:0000313" key="3">
    <source>
        <dbReference type="Proteomes" id="UP001156398"/>
    </source>
</evidence>
<dbReference type="Proteomes" id="UP001156398">
    <property type="component" value="Unassembled WGS sequence"/>
</dbReference>
<dbReference type="Gene3D" id="1.10.287.1080">
    <property type="entry name" value="MazG-like"/>
    <property type="match status" value="1"/>
</dbReference>
<evidence type="ECO:0000259" key="1">
    <source>
        <dbReference type="Pfam" id="PF03819"/>
    </source>
</evidence>
<gene>
    <name evidence="2" type="ORF">POF43_024125</name>
</gene>
<dbReference type="InterPro" id="IPR004518">
    <property type="entry name" value="MazG-like_dom"/>
</dbReference>
<keyword evidence="3" id="KW-1185">Reference proteome</keyword>
<comment type="caution">
    <text evidence="2">The sequence shown here is derived from an EMBL/GenBank/DDBJ whole genome shotgun (WGS) entry which is preliminary data.</text>
</comment>
<dbReference type="EMBL" id="JAAGKO020000040">
    <property type="protein sequence ID" value="MDI5965777.1"/>
    <property type="molecule type" value="Genomic_DNA"/>
</dbReference>
<protein>
    <submittedName>
        <fullName evidence="2">MazG nucleotide pyrophosphohydrolase domain-containing protein</fullName>
    </submittedName>
</protein>
<evidence type="ECO:0000313" key="2">
    <source>
        <dbReference type="EMBL" id="MDI5965777.1"/>
    </source>
</evidence>
<sequence length="103" mass="11326">MPDLSIRATQSATWANKQAKSFNTTDVPLEFGLLYGEVAEAFDAWRKGLPGLGEELADVYLYLVSLAEMTGIDLADAVEQKMAVNSTRVYRRIETGALIKDTP</sequence>
<name>A0ABT6W718_9ACTN</name>